<evidence type="ECO:0000256" key="1">
    <source>
        <dbReference type="SAM" id="SignalP"/>
    </source>
</evidence>
<sequence length="195" mass="21971">MRLDLACLAMILLGLFCTVCAIPFSLPRHPLPPRVTASNLAIRTTATNKIIIAGYFNPSPWVDSSELDPKAGIFGRLMYNIQKQVNSKSDKRKKEKQLSLAKTIVEAYLKSKFGDNTDIYWPESTLLPFIYHINGWDQVYSNIQKVCRAEKNRAETVTYRGWAETSSKGYKGFLEEGEAGPLLDLATLKKIQIPK</sequence>
<name>A0A9W9AEB9_9AGAR</name>
<feature type="chain" id="PRO_5040775696" evidence="1">
    <location>
        <begin position="22"/>
        <end position="195"/>
    </location>
</feature>
<feature type="signal peptide" evidence="1">
    <location>
        <begin position="1"/>
        <end position="21"/>
    </location>
</feature>
<comment type="caution">
    <text evidence="2">The sequence shown here is derived from an EMBL/GenBank/DDBJ whole genome shotgun (WGS) entry which is preliminary data.</text>
</comment>
<evidence type="ECO:0000313" key="2">
    <source>
        <dbReference type="EMBL" id="KAJ4480816.1"/>
    </source>
</evidence>
<organism evidence="2 3">
    <name type="scientific">Lentinula aciculospora</name>
    <dbReference type="NCBI Taxonomy" id="153920"/>
    <lineage>
        <taxon>Eukaryota</taxon>
        <taxon>Fungi</taxon>
        <taxon>Dikarya</taxon>
        <taxon>Basidiomycota</taxon>
        <taxon>Agaricomycotina</taxon>
        <taxon>Agaricomycetes</taxon>
        <taxon>Agaricomycetidae</taxon>
        <taxon>Agaricales</taxon>
        <taxon>Marasmiineae</taxon>
        <taxon>Omphalotaceae</taxon>
        <taxon>Lentinula</taxon>
    </lineage>
</organism>
<gene>
    <name evidence="2" type="ORF">J3R30DRAFT_2362754</name>
</gene>
<reference evidence="2" key="1">
    <citation type="submission" date="2022-08" db="EMBL/GenBank/DDBJ databases">
        <title>A Global Phylogenomic Analysis of the Shiitake Genus Lentinula.</title>
        <authorList>
            <consortium name="DOE Joint Genome Institute"/>
            <person name="Sierra-Patev S."/>
            <person name="Min B."/>
            <person name="Naranjo-Ortiz M."/>
            <person name="Looney B."/>
            <person name="Konkel Z."/>
            <person name="Slot J.C."/>
            <person name="Sakamoto Y."/>
            <person name="Steenwyk J.L."/>
            <person name="Rokas A."/>
            <person name="Carro J."/>
            <person name="Camarero S."/>
            <person name="Ferreira P."/>
            <person name="Molpeceres G."/>
            <person name="Ruiz-Duenas F.J."/>
            <person name="Serrano A."/>
            <person name="Henrissat B."/>
            <person name="Drula E."/>
            <person name="Hughes K.W."/>
            <person name="Mata J.L."/>
            <person name="Ishikawa N.K."/>
            <person name="Vargas-Isla R."/>
            <person name="Ushijima S."/>
            <person name="Smith C.A."/>
            <person name="Ahrendt S."/>
            <person name="Andreopoulos W."/>
            <person name="He G."/>
            <person name="Labutti K."/>
            <person name="Lipzen A."/>
            <person name="Ng V."/>
            <person name="Riley R."/>
            <person name="Sandor L."/>
            <person name="Barry K."/>
            <person name="Martinez A.T."/>
            <person name="Xiao Y."/>
            <person name="Gibbons J.G."/>
            <person name="Terashima K."/>
            <person name="Grigoriev I.V."/>
            <person name="Hibbett D.S."/>
        </authorList>
    </citation>
    <scope>NUCLEOTIDE SEQUENCE</scope>
    <source>
        <strain evidence="2">JLM2183</strain>
    </source>
</reference>
<proteinExistence type="predicted"/>
<keyword evidence="3" id="KW-1185">Reference proteome</keyword>
<keyword evidence="1" id="KW-0732">Signal</keyword>
<dbReference type="EMBL" id="JAOTPV010000006">
    <property type="protein sequence ID" value="KAJ4480816.1"/>
    <property type="molecule type" value="Genomic_DNA"/>
</dbReference>
<dbReference type="Proteomes" id="UP001150266">
    <property type="component" value="Unassembled WGS sequence"/>
</dbReference>
<protein>
    <submittedName>
        <fullName evidence="2">Uncharacterized protein</fullName>
    </submittedName>
</protein>
<accession>A0A9W9AEB9</accession>
<evidence type="ECO:0000313" key="3">
    <source>
        <dbReference type="Proteomes" id="UP001150266"/>
    </source>
</evidence>
<dbReference type="AlphaFoldDB" id="A0A9W9AEB9"/>